<dbReference type="InterPro" id="IPR038899">
    <property type="entry name" value="METTL22"/>
</dbReference>
<reference evidence="2" key="1">
    <citation type="submission" date="2025-08" db="UniProtKB">
        <authorList>
            <consortium name="Ensembl"/>
        </authorList>
    </citation>
    <scope>IDENTIFICATION</scope>
</reference>
<dbReference type="PANTHER" id="PTHR23108">
    <property type="entry name" value="METHYLTRANSFERASE-RELATED"/>
    <property type="match status" value="1"/>
</dbReference>
<accession>A0A3Q2CF73</accession>
<dbReference type="GeneTree" id="ENSGT00510000048539"/>
<dbReference type="AlphaFoldDB" id="A0A3Q2CF73"/>
<keyword evidence="3" id="KW-1185">Reference proteome</keyword>
<reference evidence="2" key="2">
    <citation type="submission" date="2025-09" db="UniProtKB">
        <authorList>
            <consortium name="Ensembl"/>
        </authorList>
    </citation>
    <scope>IDENTIFICATION</scope>
</reference>
<dbReference type="Ensembl" id="ENSCVAT00000009624.1">
    <property type="protein sequence ID" value="ENSCVAP00000003681.1"/>
    <property type="gene ID" value="ENSCVAG00000005041.1"/>
</dbReference>
<dbReference type="InterPro" id="IPR029063">
    <property type="entry name" value="SAM-dependent_MTases_sf"/>
</dbReference>
<feature type="region of interest" description="Disordered" evidence="1">
    <location>
        <begin position="83"/>
        <end position="104"/>
    </location>
</feature>
<dbReference type="Proteomes" id="UP000265020">
    <property type="component" value="Unassembled WGS sequence"/>
</dbReference>
<dbReference type="GO" id="GO:0008276">
    <property type="term" value="F:protein methyltransferase activity"/>
    <property type="evidence" value="ECO:0007669"/>
    <property type="project" value="InterPro"/>
</dbReference>
<evidence type="ECO:0000256" key="1">
    <source>
        <dbReference type="SAM" id="MobiDB-lite"/>
    </source>
</evidence>
<proteinExistence type="predicted"/>
<organism evidence="2 3">
    <name type="scientific">Cyprinodon variegatus</name>
    <name type="common">Sheepshead minnow</name>
    <dbReference type="NCBI Taxonomy" id="28743"/>
    <lineage>
        <taxon>Eukaryota</taxon>
        <taxon>Metazoa</taxon>
        <taxon>Chordata</taxon>
        <taxon>Craniata</taxon>
        <taxon>Vertebrata</taxon>
        <taxon>Euteleostomi</taxon>
        <taxon>Actinopterygii</taxon>
        <taxon>Neopterygii</taxon>
        <taxon>Teleostei</taxon>
        <taxon>Neoteleostei</taxon>
        <taxon>Acanthomorphata</taxon>
        <taxon>Ovalentaria</taxon>
        <taxon>Atherinomorphae</taxon>
        <taxon>Cyprinodontiformes</taxon>
        <taxon>Cyprinodontidae</taxon>
        <taxon>Cyprinodon</taxon>
    </lineage>
</organism>
<dbReference type="PANTHER" id="PTHR23108:SF0">
    <property type="entry name" value="METHYLTRANSFERASE-LIKE PROTEIN 22"/>
    <property type="match status" value="1"/>
</dbReference>
<protein>
    <submittedName>
        <fullName evidence="2">Methyltransferase 22, Kin17 lysine</fullName>
    </submittedName>
</protein>
<feature type="compositionally biased region" description="Acidic residues" evidence="1">
    <location>
        <begin position="91"/>
        <end position="104"/>
    </location>
</feature>
<evidence type="ECO:0000313" key="2">
    <source>
        <dbReference type="Ensembl" id="ENSCVAP00000003681.1"/>
    </source>
</evidence>
<name>A0A3Q2CF73_CYPVA</name>
<dbReference type="GO" id="GO:0005634">
    <property type="term" value="C:nucleus"/>
    <property type="evidence" value="ECO:0007669"/>
    <property type="project" value="TreeGrafter"/>
</dbReference>
<evidence type="ECO:0000313" key="3">
    <source>
        <dbReference type="Proteomes" id="UP000265020"/>
    </source>
</evidence>
<dbReference type="Gene3D" id="3.40.50.150">
    <property type="entry name" value="Vaccinia Virus protein VP39"/>
    <property type="match status" value="1"/>
</dbReference>
<sequence>MDQITFQHDTVLSDVHMHRPNTRHLMTRLSAVGQPGVSAPPPIRRSETLLPDAAAMLASHDVRQAPRKDSVDDGGRDLVCPVILQQSDPEQHDEDDEDDGDDEDAHFSKDIIRIDVVLWSTIISSGFLPLCCLDADGEFSWTEEEVADLYDNASFILAADVCYDDDLTDGLFRTLYRLCSSFRHAAAIFISLEKRMNFSLRHMDVCCEAYNHFMHCLSQLQDLQDGRWRFMVELVPLNFPQFLLYERIEQLVREVLLKRFNSVSVPDKAGDGDL</sequence>